<dbReference type="AlphaFoldDB" id="A0A1F6M3M5"/>
<comment type="similarity">
    <text evidence="2">Belongs to the MgtC/SapB family.</text>
</comment>
<feature type="transmembrane region" description="Helical" evidence="7">
    <location>
        <begin position="33"/>
        <end position="54"/>
    </location>
</feature>
<feature type="transmembrane region" description="Helical" evidence="7">
    <location>
        <begin position="94"/>
        <end position="123"/>
    </location>
</feature>
<evidence type="ECO:0000256" key="6">
    <source>
        <dbReference type="ARBA" id="ARBA00023136"/>
    </source>
</evidence>
<evidence type="ECO:0000256" key="7">
    <source>
        <dbReference type="SAM" id="Phobius"/>
    </source>
</evidence>
<comment type="caution">
    <text evidence="9">The sequence shown here is derived from an EMBL/GenBank/DDBJ whole genome shotgun (WGS) entry which is preliminary data.</text>
</comment>
<dbReference type="EMBL" id="MFQB01000038">
    <property type="protein sequence ID" value="OGH66214.1"/>
    <property type="molecule type" value="Genomic_DNA"/>
</dbReference>
<proteinExistence type="inferred from homology"/>
<keyword evidence="3" id="KW-1003">Cell membrane</keyword>
<sequence length="132" mass="14115">MNLVLLSSYLLLSAVLGGIIGWQRHHMGKNAGFRTFSLVSFGATLYTLLSVYGFTAEPSRVAAQILTGIGFIGAGIIMHKRDNTVDGLTTAASFWAMAAIGMAVGLGWVALAVMATVIMFVLLSFPDKEIFR</sequence>
<evidence type="ECO:0000259" key="8">
    <source>
        <dbReference type="Pfam" id="PF02308"/>
    </source>
</evidence>
<dbReference type="PANTHER" id="PTHR33778:SF1">
    <property type="entry name" value="MAGNESIUM TRANSPORTER YHID-RELATED"/>
    <property type="match status" value="1"/>
</dbReference>
<evidence type="ECO:0000256" key="3">
    <source>
        <dbReference type="ARBA" id="ARBA00022475"/>
    </source>
</evidence>
<dbReference type="InterPro" id="IPR003416">
    <property type="entry name" value="MgtC/SapB/SrpB/YhiD_fam"/>
</dbReference>
<evidence type="ECO:0000256" key="4">
    <source>
        <dbReference type="ARBA" id="ARBA00022692"/>
    </source>
</evidence>
<evidence type="ECO:0000313" key="10">
    <source>
        <dbReference type="Proteomes" id="UP000176282"/>
    </source>
</evidence>
<dbReference type="PRINTS" id="PR01837">
    <property type="entry name" value="MGTCSAPBPROT"/>
</dbReference>
<evidence type="ECO:0000256" key="5">
    <source>
        <dbReference type="ARBA" id="ARBA00022989"/>
    </source>
</evidence>
<dbReference type="STRING" id="1798680.A3J66_04135"/>
<name>A0A1F6M3M5_9BACT</name>
<organism evidence="9 10">
    <name type="scientific">Candidatus Magasanikbacteria bacterium RIFCSPHIGHO2_02_FULL_47_14</name>
    <dbReference type="NCBI Taxonomy" id="1798680"/>
    <lineage>
        <taxon>Bacteria</taxon>
        <taxon>Candidatus Magasanikiibacteriota</taxon>
    </lineage>
</organism>
<dbReference type="InterPro" id="IPR049177">
    <property type="entry name" value="MgtC_SapB_SrpB_YhiD_N"/>
</dbReference>
<dbReference type="PANTHER" id="PTHR33778">
    <property type="entry name" value="PROTEIN MGTC"/>
    <property type="match status" value="1"/>
</dbReference>
<keyword evidence="4 7" id="KW-0812">Transmembrane</keyword>
<evidence type="ECO:0000256" key="2">
    <source>
        <dbReference type="ARBA" id="ARBA00009298"/>
    </source>
</evidence>
<dbReference type="GO" id="GO:0005886">
    <property type="term" value="C:plasma membrane"/>
    <property type="evidence" value="ECO:0007669"/>
    <property type="project" value="UniProtKB-SubCell"/>
</dbReference>
<accession>A0A1F6M3M5</accession>
<evidence type="ECO:0000256" key="1">
    <source>
        <dbReference type="ARBA" id="ARBA00004651"/>
    </source>
</evidence>
<gene>
    <name evidence="9" type="ORF">A3J66_04135</name>
</gene>
<reference evidence="9 10" key="1">
    <citation type="journal article" date="2016" name="Nat. Commun.">
        <title>Thousands of microbial genomes shed light on interconnected biogeochemical processes in an aquifer system.</title>
        <authorList>
            <person name="Anantharaman K."/>
            <person name="Brown C.T."/>
            <person name="Hug L.A."/>
            <person name="Sharon I."/>
            <person name="Castelle C.J."/>
            <person name="Probst A.J."/>
            <person name="Thomas B.C."/>
            <person name="Singh A."/>
            <person name="Wilkins M.J."/>
            <person name="Karaoz U."/>
            <person name="Brodie E.L."/>
            <person name="Williams K.H."/>
            <person name="Hubbard S.S."/>
            <person name="Banfield J.F."/>
        </authorList>
    </citation>
    <scope>NUCLEOTIDE SEQUENCE [LARGE SCALE GENOMIC DNA]</scope>
</reference>
<dbReference type="Proteomes" id="UP000176282">
    <property type="component" value="Unassembled WGS sequence"/>
</dbReference>
<dbReference type="Pfam" id="PF02308">
    <property type="entry name" value="MgtC"/>
    <property type="match status" value="1"/>
</dbReference>
<keyword evidence="6 7" id="KW-0472">Membrane</keyword>
<keyword evidence="5 7" id="KW-1133">Transmembrane helix</keyword>
<comment type="subcellular location">
    <subcellularLocation>
        <location evidence="1">Cell membrane</location>
        <topology evidence="1">Multi-pass membrane protein</topology>
    </subcellularLocation>
</comment>
<protein>
    <recommendedName>
        <fullName evidence="8">MgtC/SapB/SrpB/YhiD N-terminal domain-containing protein</fullName>
    </recommendedName>
</protein>
<evidence type="ECO:0000313" key="9">
    <source>
        <dbReference type="EMBL" id="OGH66214.1"/>
    </source>
</evidence>
<feature type="domain" description="MgtC/SapB/SrpB/YhiD N-terminal" evidence="8">
    <location>
        <begin position="10"/>
        <end position="125"/>
    </location>
</feature>
<feature type="transmembrane region" description="Helical" evidence="7">
    <location>
        <begin position="61"/>
        <end position="79"/>
    </location>
</feature>